<accession>A0ABM9AH37</accession>
<feature type="transmembrane region" description="Helical" evidence="1">
    <location>
        <begin position="288"/>
        <end position="305"/>
    </location>
</feature>
<keyword evidence="1" id="KW-0812">Transmembrane</keyword>
<evidence type="ECO:0000256" key="1">
    <source>
        <dbReference type="SAM" id="Phobius"/>
    </source>
</evidence>
<evidence type="ECO:0000313" key="3">
    <source>
        <dbReference type="EMBL" id="CAH0992532.1"/>
    </source>
</evidence>
<feature type="transmembrane region" description="Helical" evidence="1">
    <location>
        <begin position="239"/>
        <end position="256"/>
    </location>
</feature>
<dbReference type="Proteomes" id="UP000838100">
    <property type="component" value="Unassembled WGS sequence"/>
</dbReference>
<sequence>MTTTRPTPSNPLGVSTDTIKRRITSIDIMRGLVMLIMLVDHVRERIYYHQQVADPMDLDAVNPDLFFTRLLAHWCAPVFVFLTGLSAWLYAHPANKQPRSASGFLFKRGLFLLLLEVTLVNFSWFGSYNILYLQVMWAIGISMIVLAAAIKLPFKLVGLIGALIVFGHNALVPISFSPGEAGYALWTMLHERGMLIADGPLPIRVSYPVLPWIGLMMLGYFAGPLYGATMTPAQRKRQLIVIGVSCLSLLLVLRGFNIYGEILPWAMADTLVGSMMAFLNFTKYGPSLDFMLLTIGSSMFLLVLFEDRDNKTTEVLKTFGSAPMFFYLLHLYALLVLYAILMAIFGGNQGDLFGVDYVWQVWLVAVILSWLLYYPTKAFARFKHSSQQAWVKYF</sequence>
<feature type="domain" description="Heparan-alpha-glucosaminide N-acetyltransferase catalytic" evidence="2">
    <location>
        <begin position="22"/>
        <end position="229"/>
    </location>
</feature>
<dbReference type="Pfam" id="PF07786">
    <property type="entry name" value="HGSNAT_cat"/>
    <property type="match status" value="1"/>
</dbReference>
<keyword evidence="4" id="KW-1185">Reference proteome</keyword>
<feature type="transmembrane region" description="Helical" evidence="1">
    <location>
        <begin position="209"/>
        <end position="227"/>
    </location>
</feature>
<feature type="transmembrane region" description="Helical" evidence="1">
    <location>
        <begin position="103"/>
        <end position="124"/>
    </location>
</feature>
<dbReference type="EMBL" id="CAKLPX010000003">
    <property type="protein sequence ID" value="CAH0992532.1"/>
    <property type="molecule type" value="Genomic_DNA"/>
</dbReference>
<proteinExistence type="predicted"/>
<feature type="transmembrane region" description="Helical" evidence="1">
    <location>
        <begin position="325"/>
        <end position="345"/>
    </location>
</feature>
<evidence type="ECO:0000313" key="4">
    <source>
        <dbReference type="Proteomes" id="UP000838100"/>
    </source>
</evidence>
<dbReference type="PANTHER" id="PTHR40407:SF1">
    <property type="entry name" value="HEPARAN-ALPHA-GLUCOSAMINIDE N-ACETYLTRANSFERASE CATALYTIC DOMAIN-CONTAINING PROTEIN"/>
    <property type="match status" value="1"/>
</dbReference>
<keyword evidence="1" id="KW-1133">Transmembrane helix</keyword>
<feature type="transmembrane region" description="Helical" evidence="1">
    <location>
        <begin position="130"/>
        <end position="149"/>
    </location>
</feature>
<organism evidence="3 4">
    <name type="scientific">Sinobacterium norvegicum</name>
    <dbReference type="NCBI Taxonomy" id="1641715"/>
    <lineage>
        <taxon>Bacteria</taxon>
        <taxon>Pseudomonadati</taxon>
        <taxon>Pseudomonadota</taxon>
        <taxon>Gammaproteobacteria</taxon>
        <taxon>Cellvibrionales</taxon>
        <taxon>Spongiibacteraceae</taxon>
        <taxon>Sinobacterium</taxon>
    </lineage>
</organism>
<dbReference type="RefSeq" id="WP_237445215.1">
    <property type="nucleotide sequence ID" value="NZ_CAKLPX010000003.1"/>
</dbReference>
<comment type="caution">
    <text evidence="3">The sequence shown here is derived from an EMBL/GenBank/DDBJ whole genome shotgun (WGS) entry which is preliminary data.</text>
</comment>
<dbReference type="InterPro" id="IPR012429">
    <property type="entry name" value="HGSNAT_cat"/>
</dbReference>
<name>A0ABM9AH37_9GAMM</name>
<protein>
    <recommendedName>
        <fullName evidence="2">Heparan-alpha-glucosaminide N-acetyltransferase catalytic domain-containing protein</fullName>
    </recommendedName>
</protein>
<gene>
    <name evidence="3" type="ORF">SIN8267_02665</name>
</gene>
<feature type="transmembrane region" description="Helical" evidence="1">
    <location>
        <begin position="71"/>
        <end position="91"/>
    </location>
</feature>
<reference evidence="3" key="1">
    <citation type="submission" date="2021-12" db="EMBL/GenBank/DDBJ databases">
        <authorList>
            <person name="Rodrigo-Torres L."/>
            <person name="Arahal R. D."/>
            <person name="Lucena T."/>
        </authorList>
    </citation>
    <scope>NUCLEOTIDE SEQUENCE</scope>
    <source>
        <strain evidence="3">CECT 8267</strain>
    </source>
</reference>
<evidence type="ECO:0000259" key="2">
    <source>
        <dbReference type="Pfam" id="PF07786"/>
    </source>
</evidence>
<keyword evidence="1" id="KW-0472">Membrane</keyword>
<feature type="transmembrane region" description="Helical" evidence="1">
    <location>
        <begin position="156"/>
        <end position="176"/>
    </location>
</feature>
<feature type="transmembrane region" description="Helical" evidence="1">
    <location>
        <begin position="357"/>
        <end position="374"/>
    </location>
</feature>
<dbReference type="PANTHER" id="PTHR40407">
    <property type="entry name" value="MEMBRANE PROTEIN-LIKE PROTEIN"/>
    <property type="match status" value="1"/>
</dbReference>